<gene>
    <name evidence="3" type="ORF">ACFSC9_12345</name>
</gene>
<feature type="transmembrane region" description="Helical" evidence="1">
    <location>
        <begin position="7"/>
        <end position="26"/>
    </location>
</feature>
<reference evidence="4" key="1">
    <citation type="journal article" date="2019" name="Int. J. Syst. Evol. Microbiol.">
        <title>The Global Catalogue of Microorganisms (GCM) 10K type strain sequencing project: providing services to taxonomists for standard genome sequencing and annotation.</title>
        <authorList>
            <consortium name="The Broad Institute Genomics Platform"/>
            <consortium name="The Broad Institute Genome Sequencing Center for Infectious Disease"/>
            <person name="Wu L."/>
            <person name="Ma J."/>
        </authorList>
    </citation>
    <scope>NUCLEOTIDE SEQUENCE [LARGE SCALE GENOMIC DNA]</scope>
    <source>
        <strain evidence="4">CCUG 54950</strain>
    </source>
</reference>
<dbReference type="InterPro" id="IPR029058">
    <property type="entry name" value="AB_hydrolase_fold"/>
</dbReference>
<dbReference type="InterPro" id="IPR041127">
    <property type="entry name" value="PET_hydrolase/cutinase-like"/>
</dbReference>
<protein>
    <submittedName>
        <fullName evidence="3">Alpha/beta hydrolase</fullName>
    </submittedName>
</protein>
<evidence type="ECO:0000256" key="1">
    <source>
        <dbReference type="SAM" id="Phobius"/>
    </source>
</evidence>
<evidence type="ECO:0000259" key="2">
    <source>
        <dbReference type="Pfam" id="PF12740"/>
    </source>
</evidence>
<keyword evidence="3" id="KW-0378">Hydrolase</keyword>
<evidence type="ECO:0000313" key="3">
    <source>
        <dbReference type="EMBL" id="MFD1886313.1"/>
    </source>
</evidence>
<feature type="domain" description="PET hydrolase/cutinase-like" evidence="2">
    <location>
        <begin position="46"/>
        <end position="176"/>
    </location>
</feature>
<evidence type="ECO:0000313" key="4">
    <source>
        <dbReference type="Proteomes" id="UP001597233"/>
    </source>
</evidence>
<dbReference type="PANTHER" id="PTHR33428">
    <property type="entry name" value="CHLOROPHYLLASE-2, CHLOROPLASTIC"/>
    <property type="match status" value="1"/>
</dbReference>
<name>A0ABW4RKY3_9BACL</name>
<dbReference type="SUPFAM" id="SSF53474">
    <property type="entry name" value="alpha/beta-Hydrolases"/>
    <property type="match status" value="1"/>
</dbReference>
<dbReference type="GO" id="GO:0016787">
    <property type="term" value="F:hydrolase activity"/>
    <property type="evidence" value="ECO:0007669"/>
    <property type="project" value="UniProtKB-KW"/>
</dbReference>
<proteinExistence type="predicted"/>
<dbReference type="Pfam" id="PF12740">
    <property type="entry name" value="PETase"/>
    <property type="match status" value="1"/>
</dbReference>
<keyword evidence="1" id="KW-0472">Membrane</keyword>
<comment type="caution">
    <text evidence="3">The sequence shown here is derived from an EMBL/GenBank/DDBJ whole genome shotgun (WGS) entry which is preliminary data.</text>
</comment>
<dbReference type="Gene3D" id="3.40.50.1820">
    <property type="entry name" value="alpha/beta hydrolase"/>
    <property type="match status" value="1"/>
</dbReference>
<dbReference type="Proteomes" id="UP001597233">
    <property type="component" value="Unassembled WGS sequence"/>
</dbReference>
<dbReference type="RefSeq" id="WP_347323348.1">
    <property type="nucleotide sequence ID" value="NZ_JBCGUH010000001.1"/>
</dbReference>
<keyword evidence="4" id="KW-1185">Reference proteome</keyword>
<dbReference type="EMBL" id="JBHUEH010000014">
    <property type="protein sequence ID" value="MFD1886313.1"/>
    <property type="molecule type" value="Genomic_DNA"/>
</dbReference>
<accession>A0ABW4RKY3</accession>
<organism evidence="3 4">
    <name type="scientific">Paenibacillus wenxiniae</name>
    <dbReference type="NCBI Taxonomy" id="1636843"/>
    <lineage>
        <taxon>Bacteria</taxon>
        <taxon>Bacillati</taxon>
        <taxon>Bacillota</taxon>
        <taxon>Bacilli</taxon>
        <taxon>Bacillales</taxon>
        <taxon>Paenibacillaceae</taxon>
        <taxon>Paenibacillus</taxon>
    </lineage>
</organism>
<keyword evidence="1" id="KW-0812">Transmembrane</keyword>
<sequence>MKRLLKILLTIFISLVVIIAGLWAFISYRSSHYFDFVTTDKPIEAKYTAPGPHEVSYVEFDADNVVFKNYDVWYPSDIKQSTSPVPLIVIANGTGSTALTYKAIFKHLASWGFIVVGNADENSRTGASSAASLNFMLRLNQDQQSNFYGKIDTDHIGITGHSQGGVAVINAVTQQQNGHYYKAMFTASATSSFWGQKNQLGEDWSYDVTKVNIPYFMVAGTGAFDAGTATDISAQKGQGIAPLWSLNTNYAHIPDSVTKVMARRVHADHGDMMTHADAYMIAWFMYWLQNDQQAGNAFFGKNAEILTNANWQNIRKNN</sequence>
<keyword evidence="1" id="KW-1133">Transmembrane helix</keyword>
<dbReference type="PANTHER" id="PTHR33428:SF14">
    <property type="entry name" value="CARBOXYLESTERASE TYPE B DOMAIN-CONTAINING PROTEIN"/>
    <property type="match status" value="1"/>
</dbReference>